<organism evidence="1 2">
    <name type="scientific">Trypanosoma vivax (strain Y486)</name>
    <dbReference type="NCBI Taxonomy" id="1055687"/>
    <lineage>
        <taxon>Eukaryota</taxon>
        <taxon>Discoba</taxon>
        <taxon>Euglenozoa</taxon>
        <taxon>Kinetoplastea</taxon>
        <taxon>Metakinetoplastina</taxon>
        <taxon>Trypanosomatida</taxon>
        <taxon>Trypanosomatidae</taxon>
        <taxon>Trypanosoma</taxon>
        <taxon>Duttonella</taxon>
    </lineage>
</organism>
<dbReference type="EMBL" id="CAEX01006135">
    <property type="protein sequence ID" value="CCD20697.1"/>
    <property type="molecule type" value="Genomic_DNA"/>
</dbReference>
<gene>
    <name evidence="1" type="ORF">TvY486_0035580</name>
</gene>
<dbReference type="AlphaFoldDB" id="F9WT08"/>
<evidence type="ECO:0000313" key="1">
    <source>
        <dbReference type="EMBL" id="CCD20697.1"/>
    </source>
</evidence>
<dbReference type="Proteomes" id="UP000009027">
    <property type="component" value="Unassembled WGS sequence"/>
</dbReference>
<evidence type="ECO:0000313" key="2">
    <source>
        <dbReference type="Proteomes" id="UP000009027"/>
    </source>
</evidence>
<accession>F9WT08</accession>
<proteinExistence type="predicted"/>
<reference evidence="1 2" key="1">
    <citation type="journal article" date="2012" name="Proc. Natl. Acad. Sci. U.S.A.">
        <title>Antigenic diversity is generated by distinct evolutionary mechanisms in African trypanosome species.</title>
        <authorList>
            <person name="Jackson A.P."/>
            <person name="Berry A."/>
            <person name="Aslett M."/>
            <person name="Allison H.C."/>
            <person name="Burton P."/>
            <person name="Vavrova-Anderson J."/>
            <person name="Brown R."/>
            <person name="Browne H."/>
            <person name="Corton N."/>
            <person name="Hauser H."/>
            <person name="Gamble J."/>
            <person name="Gilderthorp R."/>
            <person name="Marcello L."/>
            <person name="McQuillan J."/>
            <person name="Otto T.D."/>
            <person name="Quail M.A."/>
            <person name="Sanders M.J."/>
            <person name="van Tonder A."/>
            <person name="Ginger M.L."/>
            <person name="Field M.C."/>
            <person name="Barry J.D."/>
            <person name="Hertz-Fowler C."/>
            <person name="Berriman M."/>
        </authorList>
    </citation>
    <scope>NUCLEOTIDE SEQUENCE</scope>
    <source>
        <strain evidence="1 2">Y486</strain>
    </source>
</reference>
<dbReference type="VEuPathDB" id="TriTrypDB:TvY486_0035580"/>
<sequence>MLGGEAVPRAPAFPSHAAR</sequence>
<name>F9WT08_TRYVY</name>
<protein>
    <submittedName>
        <fullName evidence="1">Uncharacterized protein</fullName>
    </submittedName>
</protein>
<keyword evidence="2" id="KW-1185">Reference proteome</keyword>